<dbReference type="EMBL" id="CADCVV010000099">
    <property type="protein sequence ID" value="CAA9501437.1"/>
    <property type="molecule type" value="Genomic_DNA"/>
</dbReference>
<dbReference type="Gene3D" id="3.40.630.30">
    <property type="match status" value="1"/>
</dbReference>
<dbReference type="InterPro" id="IPR050680">
    <property type="entry name" value="YpeA/RimI_acetyltransf"/>
</dbReference>
<protein>
    <submittedName>
        <fullName evidence="6">Ribosomal-protein-S18p-alanine acetyltransferase</fullName>
        <ecNumber evidence="6">2.3.1.-</ecNumber>
    </submittedName>
</protein>
<dbReference type="NCBIfam" id="TIGR01575">
    <property type="entry name" value="rimI"/>
    <property type="match status" value="1"/>
</dbReference>
<keyword evidence="4 6" id="KW-0012">Acyltransferase</keyword>
<dbReference type="GO" id="GO:0008080">
    <property type="term" value="F:N-acetyltransferase activity"/>
    <property type="evidence" value="ECO:0007669"/>
    <property type="project" value="InterPro"/>
</dbReference>
<reference evidence="6" key="1">
    <citation type="submission" date="2020-02" db="EMBL/GenBank/DDBJ databases">
        <authorList>
            <person name="Meier V. D."/>
        </authorList>
    </citation>
    <scope>NUCLEOTIDE SEQUENCE</scope>
    <source>
        <strain evidence="6">AVDCRST_MAG17</strain>
    </source>
</reference>
<evidence type="ECO:0000256" key="2">
    <source>
        <dbReference type="ARBA" id="ARBA00022490"/>
    </source>
</evidence>
<accession>A0A6J4SJS6</accession>
<dbReference type="PANTHER" id="PTHR43420:SF44">
    <property type="entry name" value="ACETYLTRANSFERASE YPEA"/>
    <property type="match status" value="1"/>
</dbReference>
<dbReference type="PANTHER" id="PTHR43420">
    <property type="entry name" value="ACETYLTRANSFERASE"/>
    <property type="match status" value="1"/>
</dbReference>
<feature type="domain" description="N-acetyltransferase" evidence="5">
    <location>
        <begin position="12"/>
        <end position="155"/>
    </location>
</feature>
<evidence type="ECO:0000259" key="5">
    <source>
        <dbReference type="PROSITE" id="PS51186"/>
    </source>
</evidence>
<dbReference type="PROSITE" id="PS51186">
    <property type="entry name" value="GNAT"/>
    <property type="match status" value="1"/>
</dbReference>
<name>A0A6J4SJS6_9ACTN</name>
<organism evidence="6">
    <name type="scientific">uncultured Solirubrobacterales bacterium</name>
    <dbReference type="NCBI Taxonomy" id="768556"/>
    <lineage>
        <taxon>Bacteria</taxon>
        <taxon>Bacillati</taxon>
        <taxon>Actinomycetota</taxon>
        <taxon>Thermoleophilia</taxon>
        <taxon>Solirubrobacterales</taxon>
        <taxon>environmental samples</taxon>
    </lineage>
</organism>
<evidence type="ECO:0000256" key="1">
    <source>
        <dbReference type="ARBA" id="ARBA00005395"/>
    </source>
</evidence>
<evidence type="ECO:0000313" key="6">
    <source>
        <dbReference type="EMBL" id="CAA9501437.1"/>
    </source>
</evidence>
<dbReference type="InterPro" id="IPR000182">
    <property type="entry name" value="GNAT_dom"/>
</dbReference>
<gene>
    <name evidence="6" type="ORF">AVDCRST_MAG17-1416</name>
</gene>
<dbReference type="AlphaFoldDB" id="A0A6J4SJS6"/>
<dbReference type="EC" id="2.3.1.-" evidence="6"/>
<evidence type="ECO:0000256" key="3">
    <source>
        <dbReference type="ARBA" id="ARBA00022679"/>
    </source>
</evidence>
<dbReference type="CDD" id="cd04301">
    <property type="entry name" value="NAT_SF"/>
    <property type="match status" value="1"/>
</dbReference>
<dbReference type="InterPro" id="IPR006464">
    <property type="entry name" value="AcTrfase_RimI/Ard1"/>
</dbReference>
<dbReference type="Pfam" id="PF00583">
    <property type="entry name" value="Acetyltransf_1"/>
    <property type="match status" value="1"/>
</dbReference>
<comment type="similarity">
    <text evidence="1">Belongs to the acetyltransferase family. RimI subfamily.</text>
</comment>
<proteinExistence type="inferred from homology"/>
<dbReference type="SUPFAM" id="SSF55729">
    <property type="entry name" value="Acyl-CoA N-acyltransferases (Nat)"/>
    <property type="match status" value="1"/>
</dbReference>
<dbReference type="InterPro" id="IPR016181">
    <property type="entry name" value="Acyl_CoA_acyltransferase"/>
</dbReference>
<keyword evidence="3 6" id="KW-0808">Transferase</keyword>
<sequence length="156" mass="17470">MTQPATAASEPLTVRRLSLADLPQVMPIERRSFSTPWSLAMFGLEASKPSSISLAALQGQQLVGYLVCSRYADVWHVMNVAVDPEVRRRGIGTALMEALFERADRPGERYTLEVRPSNASAVALYERLGFGSAGRRPGYYHDNREDAVIMWREVER</sequence>
<evidence type="ECO:0000256" key="4">
    <source>
        <dbReference type="ARBA" id="ARBA00023315"/>
    </source>
</evidence>
<keyword evidence="2" id="KW-0963">Cytoplasm</keyword>